<protein>
    <submittedName>
        <fullName evidence="1">Uncharacterized protein</fullName>
    </submittedName>
</protein>
<organism evidence="1 2">
    <name type="scientific">Vibrio cholerae</name>
    <dbReference type="NCBI Taxonomy" id="666"/>
    <lineage>
        <taxon>Bacteria</taxon>
        <taxon>Pseudomonadati</taxon>
        <taxon>Pseudomonadota</taxon>
        <taxon>Gammaproteobacteria</taxon>
        <taxon>Vibrionales</taxon>
        <taxon>Vibrionaceae</taxon>
        <taxon>Vibrio</taxon>
    </lineage>
</organism>
<evidence type="ECO:0000313" key="2">
    <source>
        <dbReference type="Proteomes" id="UP000044806"/>
    </source>
</evidence>
<name>A0A655Q3L3_VIBCL</name>
<proteinExistence type="predicted"/>
<dbReference type="AlphaFoldDB" id="A0A655Q3L3"/>
<dbReference type="EMBL" id="CWOW01000005">
    <property type="protein sequence ID" value="CSA30557.1"/>
    <property type="molecule type" value="Genomic_DNA"/>
</dbReference>
<accession>A0A655Q3L3</accession>
<sequence>MGWRKCLLSSSRNLTTVETTGDSFPSYLSFYAANFLPLGARQKRGSRIQNKNPKWS</sequence>
<gene>
    <name evidence="1" type="ORF">ERS013165_01258</name>
</gene>
<evidence type="ECO:0000313" key="1">
    <source>
        <dbReference type="EMBL" id="CSA30557.1"/>
    </source>
</evidence>
<dbReference type="Proteomes" id="UP000044806">
    <property type="component" value="Unassembled WGS sequence"/>
</dbReference>
<reference evidence="1 2" key="1">
    <citation type="submission" date="2015-07" db="EMBL/GenBank/DDBJ databases">
        <authorList>
            <consortium name="Pathogen Informatics"/>
        </authorList>
    </citation>
    <scope>NUCLEOTIDE SEQUENCE [LARGE SCALE GENOMIC DNA]</scope>
    <source>
        <strain evidence="1 2">A51</strain>
    </source>
</reference>